<evidence type="ECO:0008006" key="3">
    <source>
        <dbReference type="Google" id="ProtNLM"/>
    </source>
</evidence>
<proteinExistence type="predicted"/>
<dbReference type="Gene3D" id="3.80.10.10">
    <property type="entry name" value="Ribonuclease Inhibitor"/>
    <property type="match status" value="2"/>
</dbReference>
<dbReference type="EMBL" id="JAPMOS010000136">
    <property type="protein sequence ID" value="KAJ4454742.1"/>
    <property type="molecule type" value="Genomic_DNA"/>
</dbReference>
<accession>A0ABQ8UAV2</accession>
<keyword evidence="2" id="KW-1185">Reference proteome</keyword>
<name>A0ABQ8UAV2_9EUKA</name>
<protein>
    <recommendedName>
        <fullName evidence="3">F-box domain-containing protein</fullName>
    </recommendedName>
</protein>
<dbReference type="SUPFAM" id="SSF52047">
    <property type="entry name" value="RNI-like"/>
    <property type="match status" value="2"/>
</dbReference>
<reference evidence="1" key="1">
    <citation type="journal article" date="2022" name="bioRxiv">
        <title>Genomics of Preaxostyla Flagellates Illuminates Evolutionary Transitions and the Path Towards Mitochondrial Loss.</title>
        <authorList>
            <person name="Novak L.V.F."/>
            <person name="Treitli S.C."/>
            <person name="Pyrih J."/>
            <person name="Halakuc P."/>
            <person name="Pipaliya S.V."/>
            <person name="Vacek V."/>
            <person name="Brzon O."/>
            <person name="Soukal P."/>
            <person name="Eme L."/>
            <person name="Dacks J.B."/>
            <person name="Karnkowska A."/>
            <person name="Elias M."/>
            <person name="Hampl V."/>
        </authorList>
    </citation>
    <scope>NUCLEOTIDE SEQUENCE</scope>
    <source>
        <strain evidence="1">RCP-MX</strain>
    </source>
</reference>
<dbReference type="PANTHER" id="PTHR38926:SF72">
    <property type="entry name" value="IM:7136021-RELATED"/>
    <property type="match status" value="1"/>
</dbReference>
<evidence type="ECO:0000313" key="2">
    <source>
        <dbReference type="Proteomes" id="UP001141327"/>
    </source>
</evidence>
<organism evidence="1 2">
    <name type="scientific">Paratrimastix pyriformis</name>
    <dbReference type="NCBI Taxonomy" id="342808"/>
    <lineage>
        <taxon>Eukaryota</taxon>
        <taxon>Metamonada</taxon>
        <taxon>Preaxostyla</taxon>
        <taxon>Paratrimastigidae</taxon>
        <taxon>Paratrimastix</taxon>
    </lineage>
</organism>
<comment type="caution">
    <text evidence="1">The sequence shown here is derived from an EMBL/GenBank/DDBJ whole genome shotgun (WGS) entry which is preliminary data.</text>
</comment>
<sequence>MLSMPVELLLNIAEMSYWPLETYCQFLSVSHALRANIRGTLRNLDFECPRNDPIDDYAPVLRPDTLVALMAPCQKSLRSLALPSGRSLTGCGREEASFAGWVDAAFGGGLGGTLRSLTIRSLEGLSSGALRRILGHLPALEHFSVTFHQPDEGAPADLLAMVSSACPHLHTLHFGTAAFFHDPLLCGPLAGCPELAELSLTGIPADIGSLNAILPSLPSLEILRLSGRNPPGQPPLDLARLPHPDRLRVLFAPAIRAIYFRALTGLMELASGLLDTRDYAVFAPHLRRLAIYTDSTGPPLPAMPRLVDFKGPDTEFPKGAWETLERATMLEYPTPRLSLSAPRLRHLTLPQLERDLVWEVRLDCPGLETLELPPCMVDQVEAHCTELRSLTVHGLRQLPLWPWKNAATLGRFNHLQTLTVDHLEGCDYPIPEVPTIEAFFQNLAPNLTTLKGIVLPNKSSFSLLADLCSGALLPHLAHLEATTTITSACLTCSPALRVLRLGLHQVHPREVLQMICPGLVSLRLNSNSMPPLDLDAPWLRDCRLVAQNTSPGPVRLVAPILGALHFECHKSTDTDTSILCGVLAGLPALRQLHLVLPCGPEELLQVLNAAPGHPPIDVWLVGRRGRGVDLALPPWVRSFRMEKAAEVRLRAGVGLESLEVARVTLPEECPNLVRVTGHGVALTGCRMQSWQ</sequence>
<gene>
    <name evidence="1" type="ORF">PAPYR_10468</name>
</gene>
<dbReference type="PANTHER" id="PTHR38926">
    <property type="entry name" value="F-BOX DOMAIN CONTAINING PROTEIN, EXPRESSED"/>
    <property type="match status" value="1"/>
</dbReference>
<evidence type="ECO:0000313" key="1">
    <source>
        <dbReference type="EMBL" id="KAJ4454742.1"/>
    </source>
</evidence>
<dbReference type="InterPro" id="IPR032675">
    <property type="entry name" value="LRR_dom_sf"/>
</dbReference>
<dbReference type="Proteomes" id="UP001141327">
    <property type="component" value="Unassembled WGS sequence"/>
</dbReference>